<feature type="domain" description="HTH OST-type" evidence="1">
    <location>
        <begin position="18"/>
        <end position="93"/>
    </location>
</feature>
<dbReference type="WBParaSite" id="Hba_20531">
    <property type="protein sequence ID" value="Hba_20531"/>
    <property type="gene ID" value="Hba_20531"/>
</dbReference>
<sequence>MENSLKEEAANPDAMEKQLRLLRIELFSLAVAFPDPASAYKFQMEHLENFGYEADVRKFGYPSMDEFLSDHPRLDTVFIDDRKCYRAKFEEKTADIQNMVAKQKKKKRIKKNFRSNFDRTVTIIRAIFMTYFQMKPFEYARTSLRVTATASPVVPMHLIGIQRFMLALKSCNGTATLTRLNKAYLHLYKVQFDKCELIKHFDWSIAHNQVVKPEKVHCEIPSLAKLYLNVVAMLEDMHPFTIQSVRLSDAYLTLHEITSKIPAVSRVSPKKVTAVDLGLEISSSDFDEDDDSYYGK</sequence>
<accession>A0A1I7XSR6</accession>
<dbReference type="Proteomes" id="UP000095283">
    <property type="component" value="Unplaced"/>
</dbReference>
<protein>
    <submittedName>
        <fullName evidence="3">HTH OST-type domain-containing protein</fullName>
    </submittedName>
</protein>
<organism evidence="2 3">
    <name type="scientific">Heterorhabditis bacteriophora</name>
    <name type="common">Entomopathogenic nematode worm</name>
    <dbReference type="NCBI Taxonomy" id="37862"/>
    <lineage>
        <taxon>Eukaryota</taxon>
        <taxon>Metazoa</taxon>
        <taxon>Ecdysozoa</taxon>
        <taxon>Nematoda</taxon>
        <taxon>Chromadorea</taxon>
        <taxon>Rhabditida</taxon>
        <taxon>Rhabditina</taxon>
        <taxon>Rhabditomorpha</taxon>
        <taxon>Strongyloidea</taxon>
        <taxon>Heterorhabditidae</taxon>
        <taxon>Heterorhabditis</taxon>
    </lineage>
</organism>
<reference evidence="3" key="1">
    <citation type="submission" date="2016-11" db="UniProtKB">
        <authorList>
            <consortium name="WormBaseParasite"/>
        </authorList>
    </citation>
    <scope>IDENTIFICATION</scope>
</reference>
<dbReference type="Gene3D" id="3.30.420.610">
    <property type="entry name" value="LOTUS domain-like"/>
    <property type="match status" value="1"/>
</dbReference>
<dbReference type="InterPro" id="IPR025605">
    <property type="entry name" value="OST-HTH/LOTUS_dom"/>
</dbReference>
<dbReference type="PROSITE" id="PS51644">
    <property type="entry name" value="HTH_OST"/>
    <property type="match status" value="1"/>
</dbReference>
<evidence type="ECO:0000313" key="3">
    <source>
        <dbReference type="WBParaSite" id="Hba_20531"/>
    </source>
</evidence>
<keyword evidence="2" id="KW-1185">Reference proteome</keyword>
<evidence type="ECO:0000313" key="2">
    <source>
        <dbReference type="Proteomes" id="UP000095283"/>
    </source>
</evidence>
<dbReference type="InterPro" id="IPR041966">
    <property type="entry name" value="LOTUS-like"/>
</dbReference>
<name>A0A1I7XSR6_HETBA</name>
<proteinExistence type="predicted"/>
<dbReference type="AlphaFoldDB" id="A0A1I7XSR6"/>
<evidence type="ECO:0000259" key="1">
    <source>
        <dbReference type="PROSITE" id="PS51644"/>
    </source>
</evidence>